<dbReference type="Proteomes" id="UP000035722">
    <property type="component" value="Unassembled WGS sequence"/>
</dbReference>
<name>A0A024H2Y9_9MICC</name>
<dbReference type="EMBL" id="CAQI01000044">
    <property type="protein sequence ID" value="CCQ46520.1"/>
    <property type="molecule type" value="Genomic_DNA"/>
</dbReference>
<keyword evidence="2" id="KW-0449">Lipoprotein</keyword>
<dbReference type="Gene3D" id="3.40.50.2300">
    <property type="match status" value="2"/>
</dbReference>
<dbReference type="SUPFAM" id="SSF53822">
    <property type="entry name" value="Periplasmic binding protein-like I"/>
    <property type="match status" value="1"/>
</dbReference>
<sequence length="374" mass="38038">MNKKLLGQWRFGATAAVAASALLMAGCANGPASSDQTGSASGDAGAFAASQAVYDELLSNPPLKVEPLPKPAEKGVTVAVVNCTLPACLPGGGAEPGAALGWNVKDFPYDLAKGPSDVVAAMDAAIGSKPDVLIVAQNNAASLVQNQIDAAVATGIKVINIGSLEDPPGYLACIQCAPAVEAQGAALANVALADAGSKTSVGFVTDKNISALGAMVKGGQSAVEKNGGGSTAKVLELSVVDNPAANAARTVSFLQRNPDVKYLLFTSPAFLPGTSSALKAAGLDVKKIVLNPSNDGDVEMVKTGDVDLWVAGESGDKAYIWRVFDAAARAVQDAPIDPKQPITVMRLITPDKADPSLQAPADFKKVYKTAWGVN</sequence>
<dbReference type="InterPro" id="IPR028082">
    <property type="entry name" value="Peripla_BP_I"/>
</dbReference>
<dbReference type="OrthoDB" id="3216652at2"/>
<organism evidence="2 3">
    <name type="scientific">Pseudarthrobacter siccitolerans</name>
    <dbReference type="NCBI Taxonomy" id="861266"/>
    <lineage>
        <taxon>Bacteria</taxon>
        <taxon>Bacillati</taxon>
        <taxon>Actinomycetota</taxon>
        <taxon>Actinomycetes</taxon>
        <taxon>Micrococcales</taxon>
        <taxon>Micrococcaceae</taxon>
        <taxon>Pseudarthrobacter</taxon>
    </lineage>
</organism>
<dbReference type="AlphaFoldDB" id="A0A024H2Y9"/>
<reference evidence="3" key="1">
    <citation type="journal article" date="2014" name="Genome Announc.">
        <title>Genome Sequence of Arthrobacter siccitolerans 4J27, a Xeroprotectant-Producing Desiccation-Tolerant Microorganism.</title>
        <authorList>
            <person name="Manzanera M."/>
            <person name="Santa-Cruz-Calvo L."/>
            <person name="Vilchez J.I."/>
            <person name="Garcia-Fontana C."/>
            <person name="Silva-Castro G.A."/>
            <person name="Calvo C."/>
            <person name="Gonzalez-Lopez J."/>
        </authorList>
    </citation>
    <scope>NUCLEOTIDE SEQUENCE [LARGE SCALE GENOMIC DNA]</scope>
    <source>
        <strain evidence="3">4J27</strain>
    </source>
</reference>
<keyword evidence="1" id="KW-0732">Signal</keyword>
<dbReference type="PROSITE" id="PS51257">
    <property type="entry name" value="PROKAR_LIPOPROTEIN"/>
    <property type="match status" value="1"/>
</dbReference>
<feature type="chain" id="PRO_5039448939" evidence="1">
    <location>
        <begin position="31"/>
        <end position="374"/>
    </location>
</feature>
<evidence type="ECO:0000313" key="2">
    <source>
        <dbReference type="EMBL" id="CCQ46520.1"/>
    </source>
</evidence>
<feature type="signal peptide" evidence="1">
    <location>
        <begin position="1"/>
        <end position="30"/>
    </location>
</feature>
<dbReference type="RefSeq" id="WP_083435433.1">
    <property type="nucleotide sequence ID" value="NZ_CAQI01000044.1"/>
</dbReference>
<dbReference type="STRING" id="861266.ARTSIC4J27_2483"/>
<gene>
    <name evidence="2" type="ORF">ARTSIC4J27_2483</name>
</gene>
<proteinExistence type="predicted"/>
<comment type="caution">
    <text evidence="2">The sequence shown here is derived from an EMBL/GenBank/DDBJ whole genome shotgun (WGS) entry which is preliminary data.</text>
</comment>
<evidence type="ECO:0000313" key="3">
    <source>
        <dbReference type="Proteomes" id="UP000035722"/>
    </source>
</evidence>
<protein>
    <submittedName>
        <fullName evidence="2">Putative lipoprotein</fullName>
    </submittedName>
</protein>
<keyword evidence="3" id="KW-1185">Reference proteome</keyword>
<accession>A0A024H2Y9</accession>
<evidence type="ECO:0000256" key="1">
    <source>
        <dbReference type="SAM" id="SignalP"/>
    </source>
</evidence>